<gene>
    <name evidence="2" type="ORF">B4U79_00095</name>
</gene>
<dbReference type="PANTHER" id="PTHR46585:SF1">
    <property type="entry name" value="CHROMO DOMAIN-CONTAINING PROTEIN"/>
    <property type="match status" value="1"/>
</dbReference>
<evidence type="ECO:0000313" key="2">
    <source>
        <dbReference type="EMBL" id="RWS01909.1"/>
    </source>
</evidence>
<dbReference type="SUPFAM" id="SSF53098">
    <property type="entry name" value="Ribonuclease H-like"/>
    <property type="match status" value="1"/>
</dbReference>
<evidence type="ECO:0000259" key="1">
    <source>
        <dbReference type="PROSITE" id="PS50994"/>
    </source>
</evidence>
<sequence length="447" mass="51458">MENEASDITISKTEMKYQEGGFIPLIDALAPLLKIVGSAVLAGAASAGAKKLTNKIIGQGTRIIGNEYDGDGSRIIGKKYNGEGVFARNTIPKSNINQLECDIINNDTIPSKFGGTHWVAYYNHPSNKYVEFFDSFGIGPAEEIKQYLLTSGKKIKYNSFEIQNPLFFACGYYCITYILDRYKARKSTQPISVVKEFLDKQDTYTKHKHIKRKFETRRVFVKGIDDQFQADLVEMIPYAKENKGIRHMLTCIDVFSKYAWAITIKNKTGEEVADAFEQIFKERIPANIQTDLGKEFYNSNVQALFQKYNLNHFSSYSPLKASVFERFNRTLKEKIWKYFSEMGNHIWIDVIDDLVLNYNNSVHRTIKMTPVEASLKDNEGKVMINLYPTLNQVYKAKFKEGDMVRISKYKTPFEQGYKQNFTTEIFKIVKVRQTKPIQVQFLNQILK</sequence>
<dbReference type="Gene3D" id="3.30.420.10">
    <property type="entry name" value="Ribonuclease H-like superfamily/Ribonuclease H"/>
    <property type="match status" value="1"/>
</dbReference>
<dbReference type="GO" id="GO:0015074">
    <property type="term" value="P:DNA integration"/>
    <property type="evidence" value="ECO:0007669"/>
    <property type="project" value="InterPro"/>
</dbReference>
<dbReference type="InterPro" id="IPR001584">
    <property type="entry name" value="Integrase_cat-core"/>
</dbReference>
<dbReference type="InterPro" id="IPR036397">
    <property type="entry name" value="RNaseH_sf"/>
</dbReference>
<dbReference type="STRING" id="1965070.A0A443QFW9"/>
<dbReference type="OrthoDB" id="6423804at2759"/>
<name>A0A443QFW9_9ACAR</name>
<dbReference type="EMBL" id="NCKU01008418">
    <property type="protein sequence ID" value="RWS01909.1"/>
    <property type="molecule type" value="Genomic_DNA"/>
</dbReference>
<evidence type="ECO:0000313" key="3">
    <source>
        <dbReference type="Proteomes" id="UP000285301"/>
    </source>
</evidence>
<comment type="caution">
    <text evidence="2">The sequence shown here is derived from an EMBL/GenBank/DDBJ whole genome shotgun (WGS) entry which is preliminary data.</text>
</comment>
<proteinExistence type="predicted"/>
<accession>A0A443QFW9</accession>
<dbReference type="PANTHER" id="PTHR46585">
    <property type="entry name" value="INTEGRASE CORE DOMAIN CONTAINING PROTEIN"/>
    <property type="match status" value="1"/>
</dbReference>
<dbReference type="Pfam" id="PF00665">
    <property type="entry name" value="rve"/>
    <property type="match status" value="1"/>
</dbReference>
<protein>
    <recommendedName>
        <fullName evidence="1">Integrase catalytic domain-containing protein</fullName>
    </recommendedName>
</protein>
<reference evidence="2 3" key="1">
    <citation type="journal article" date="2018" name="Gigascience">
        <title>Genomes of trombidid mites reveal novel predicted allergens and laterally-transferred genes associated with secondary metabolism.</title>
        <authorList>
            <person name="Dong X."/>
            <person name="Chaisiri K."/>
            <person name="Xia D."/>
            <person name="Armstrong S.D."/>
            <person name="Fang Y."/>
            <person name="Donnelly M.J."/>
            <person name="Kadowaki T."/>
            <person name="McGarry J.W."/>
            <person name="Darby A.C."/>
            <person name="Makepeace B.L."/>
        </authorList>
    </citation>
    <scope>NUCLEOTIDE SEQUENCE [LARGE SCALE GENOMIC DNA]</scope>
    <source>
        <strain evidence="2">UoL-WK</strain>
    </source>
</reference>
<dbReference type="AlphaFoldDB" id="A0A443QFW9"/>
<dbReference type="InterPro" id="IPR012337">
    <property type="entry name" value="RNaseH-like_sf"/>
</dbReference>
<dbReference type="InterPro" id="IPR038765">
    <property type="entry name" value="Papain-like_cys_pep_sf"/>
</dbReference>
<keyword evidence="3" id="KW-1185">Reference proteome</keyword>
<dbReference type="Gene3D" id="3.40.395.10">
    <property type="entry name" value="Adenoviral Proteinase, Chain A"/>
    <property type="match status" value="1"/>
</dbReference>
<dbReference type="GO" id="GO:0003676">
    <property type="term" value="F:nucleic acid binding"/>
    <property type="evidence" value="ECO:0007669"/>
    <property type="project" value="InterPro"/>
</dbReference>
<feature type="domain" description="Integrase catalytic" evidence="1">
    <location>
        <begin position="218"/>
        <end position="378"/>
    </location>
</feature>
<dbReference type="Proteomes" id="UP000285301">
    <property type="component" value="Unassembled WGS sequence"/>
</dbReference>
<dbReference type="PROSITE" id="PS50994">
    <property type="entry name" value="INTEGRASE"/>
    <property type="match status" value="1"/>
</dbReference>
<organism evidence="2 3">
    <name type="scientific">Dinothrombium tinctorium</name>
    <dbReference type="NCBI Taxonomy" id="1965070"/>
    <lineage>
        <taxon>Eukaryota</taxon>
        <taxon>Metazoa</taxon>
        <taxon>Ecdysozoa</taxon>
        <taxon>Arthropoda</taxon>
        <taxon>Chelicerata</taxon>
        <taxon>Arachnida</taxon>
        <taxon>Acari</taxon>
        <taxon>Acariformes</taxon>
        <taxon>Trombidiformes</taxon>
        <taxon>Prostigmata</taxon>
        <taxon>Anystina</taxon>
        <taxon>Parasitengona</taxon>
        <taxon>Trombidioidea</taxon>
        <taxon>Trombidiidae</taxon>
        <taxon>Dinothrombium</taxon>
    </lineage>
</organism>
<dbReference type="SUPFAM" id="SSF54001">
    <property type="entry name" value="Cysteine proteinases"/>
    <property type="match status" value="1"/>
</dbReference>